<proteinExistence type="predicted"/>
<gene>
    <name evidence="1" type="ORF">B0H16DRAFT_1826523</name>
</gene>
<dbReference type="AlphaFoldDB" id="A0AAD7GUN2"/>
<protein>
    <submittedName>
        <fullName evidence="1">Uncharacterized protein</fullName>
    </submittedName>
</protein>
<keyword evidence="2" id="KW-1185">Reference proteome</keyword>
<organism evidence="1 2">
    <name type="scientific">Mycena metata</name>
    <dbReference type="NCBI Taxonomy" id="1033252"/>
    <lineage>
        <taxon>Eukaryota</taxon>
        <taxon>Fungi</taxon>
        <taxon>Dikarya</taxon>
        <taxon>Basidiomycota</taxon>
        <taxon>Agaricomycotina</taxon>
        <taxon>Agaricomycetes</taxon>
        <taxon>Agaricomycetidae</taxon>
        <taxon>Agaricales</taxon>
        <taxon>Marasmiineae</taxon>
        <taxon>Mycenaceae</taxon>
        <taxon>Mycena</taxon>
    </lineage>
</organism>
<reference evidence="1" key="1">
    <citation type="submission" date="2023-03" db="EMBL/GenBank/DDBJ databases">
        <title>Massive genome expansion in bonnet fungi (Mycena s.s.) driven by repeated elements and novel gene families across ecological guilds.</title>
        <authorList>
            <consortium name="Lawrence Berkeley National Laboratory"/>
            <person name="Harder C.B."/>
            <person name="Miyauchi S."/>
            <person name="Viragh M."/>
            <person name="Kuo A."/>
            <person name="Thoen E."/>
            <person name="Andreopoulos B."/>
            <person name="Lu D."/>
            <person name="Skrede I."/>
            <person name="Drula E."/>
            <person name="Henrissat B."/>
            <person name="Morin E."/>
            <person name="Kohler A."/>
            <person name="Barry K."/>
            <person name="LaButti K."/>
            <person name="Morin E."/>
            <person name="Salamov A."/>
            <person name="Lipzen A."/>
            <person name="Mereny Z."/>
            <person name="Hegedus B."/>
            <person name="Baldrian P."/>
            <person name="Stursova M."/>
            <person name="Weitz H."/>
            <person name="Taylor A."/>
            <person name="Grigoriev I.V."/>
            <person name="Nagy L.G."/>
            <person name="Martin F."/>
            <person name="Kauserud H."/>
        </authorList>
    </citation>
    <scope>NUCLEOTIDE SEQUENCE</scope>
    <source>
        <strain evidence="1">CBHHK182m</strain>
    </source>
</reference>
<sequence length="384" mass="42905">MNQEPALPQELFDYIIDFLFDDLDSLCACALVSSQFLLSSRIHVFSHLRFAIEPDRPISELHDVLVKFPHLASRVQSIHIWDHIKRRHSWIEEHPTSLAPGVAQLSCMLASLERLAITLEAGFVHWANVSKALRQSIYLTLAVTGIYGLPFKVLAYCPALRSVTLKWVTFDERDNLDFAAQIAACADFPPTQLTHLSIDLDTRVLKLLSRWILLPESPLTIAGLTSFACTADGLSEVITIQRLLGECVGSLQNLRLKNISGTLNLSELEHLRTLRIETLSFLGPRVLWLANFITFPAHPVGLVISMVSERASPQVMQLAEIDDTLAQIPSISSVTLILVPQGTNTSHEWEQDLVDVSEVFAPRMPLAARKGALQVLRSRRLKDI</sequence>
<name>A0AAD7GUN2_9AGAR</name>
<comment type="caution">
    <text evidence="1">The sequence shown here is derived from an EMBL/GenBank/DDBJ whole genome shotgun (WGS) entry which is preliminary data.</text>
</comment>
<accession>A0AAD7GUN2</accession>
<dbReference type="Proteomes" id="UP001215598">
    <property type="component" value="Unassembled WGS sequence"/>
</dbReference>
<evidence type="ECO:0000313" key="2">
    <source>
        <dbReference type="Proteomes" id="UP001215598"/>
    </source>
</evidence>
<evidence type="ECO:0000313" key="1">
    <source>
        <dbReference type="EMBL" id="KAJ7705680.1"/>
    </source>
</evidence>
<dbReference type="EMBL" id="JARKIB010000469">
    <property type="protein sequence ID" value="KAJ7705680.1"/>
    <property type="molecule type" value="Genomic_DNA"/>
</dbReference>